<accession>A0A396AJS0</accession>
<organism evidence="1 2">
    <name type="scientific">Roseburia inulinivorans</name>
    <dbReference type="NCBI Taxonomy" id="360807"/>
    <lineage>
        <taxon>Bacteria</taxon>
        <taxon>Bacillati</taxon>
        <taxon>Bacillota</taxon>
        <taxon>Clostridia</taxon>
        <taxon>Lachnospirales</taxon>
        <taxon>Lachnospiraceae</taxon>
        <taxon>Roseburia</taxon>
    </lineage>
</organism>
<protein>
    <submittedName>
        <fullName evidence="1">Uncharacterized protein</fullName>
    </submittedName>
</protein>
<sequence>MGYKKLISPEFKISTEHYEITRGCEVECFSSREARSDWCRVELATQYDGIISYEDNEEAVVELGYDEDYDILLSGYCRKNENDSWKEIMIRDDMIKLEQTMIKATFIDCTPQDAIRYILTQAGISDYVLAESEYGKKDTFIINKQNGIKAIMEVNSSWGIDNDFFFRNKIFYWGCYPQQDTVYVLTESENILSLHKYGSLWEIETLGVPWIHHSQMIEVEHSKFTGTVKVEKTIVRSDPSGRTRMYIYFKGG</sequence>
<dbReference type="RefSeq" id="WP_118091804.1">
    <property type="nucleotide sequence ID" value="NZ_QSIQ01000001.1"/>
</dbReference>
<dbReference type="EMBL" id="QSIQ01000001">
    <property type="protein sequence ID" value="RHD06480.1"/>
    <property type="molecule type" value="Genomic_DNA"/>
</dbReference>
<proteinExistence type="predicted"/>
<dbReference type="Proteomes" id="UP000266391">
    <property type="component" value="Unassembled WGS sequence"/>
</dbReference>
<reference evidence="1 2" key="1">
    <citation type="submission" date="2018-08" db="EMBL/GenBank/DDBJ databases">
        <title>A genome reference for cultivated species of the human gut microbiota.</title>
        <authorList>
            <person name="Zou Y."/>
            <person name="Xue W."/>
            <person name="Luo G."/>
        </authorList>
    </citation>
    <scope>NUCLEOTIDE SEQUENCE [LARGE SCALE GENOMIC DNA]</scope>
    <source>
        <strain evidence="1 2">AM32-8LB</strain>
    </source>
</reference>
<name>A0A396AJS0_9FIRM</name>
<evidence type="ECO:0000313" key="1">
    <source>
        <dbReference type="EMBL" id="RHD06480.1"/>
    </source>
</evidence>
<comment type="caution">
    <text evidence="1">The sequence shown here is derived from an EMBL/GenBank/DDBJ whole genome shotgun (WGS) entry which is preliminary data.</text>
</comment>
<evidence type="ECO:0000313" key="2">
    <source>
        <dbReference type="Proteomes" id="UP000266391"/>
    </source>
</evidence>
<dbReference type="AlphaFoldDB" id="A0A396AJS0"/>
<gene>
    <name evidence="1" type="ORF">DW813_01020</name>
</gene>